<dbReference type="Pfam" id="PF02237">
    <property type="entry name" value="BPL_C"/>
    <property type="match status" value="1"/>
</dbReference>
<dbReference type="PROSITE" id="PS51733">
    <property type="entry name" value="BPL_LPL_CATALYTIC"/>
    <property type="match status" value="1"/>
</dbReference>
<evidence type="ECO:0000256" key="3">
    <source>
        <dbReference type="ARBA" id="ARBA00022840"/>
    </source>
</evidence>
<dbReference type="InterPro" id="IPR030855">
    <property type="entry name" value="Bifunct_BirA"/>
</dbReference>
<dbReference type="EMBL" id="JBELOE010000211">
    <property type="protein sequence ID" value="MER2492440.1"/>
    <property type="molecule type" value="Genomic_DNA"/>
</dbReference>
<comment type="caution">
    <text evidence="8">The sequence shown here is derived from an EMBL/GenBank/DDBJ whole genome shotgun (WGS) entry which is preliminary data.</text>
</comment>
<evidence type="ECO:0000259" key="7">
    <source>
        <dbReference type="PROSITE" id="PS51733"/>
    </source>
</evidence>
<dbReference type="Pfam" id="PF03099">
    <property type="entry name" value="BPL_LplA_LipB"/>
    <property type="match status" value="1"/>
</dbReference>
<dbReference type="NCBIfam" id="NF008847">
    <property type="entry name" value="PRK11886.1-2"/>
    <property type="match status" value="1"/>
</dbReference>
<dbReference type="SUPFAM" id="SSF46785">
    <property type="entry name" value="Winged helix' DNA-binding domain"/>
    <property type="match status" value="1"/>
</dbReference>
<dbReference type="Gene3D" id="3.30.930.10">
    <property type="entry name" value="Bira Bifunctional Protein, Domain 2"/>
    <property type="match status" value="1"/>
</dbReference>
<dbReference type="EC" id="6.3.4.15" evidence="6"/>
<dbReference type="InterPro" id="IPR036388">
    <property type="entry name" value="WH-like_DNA-bd_sf"/>
</dbReference>
<dbReference type="Gene3D" id="2.30.30.100">
    <property type="match status" value="1"/>
</dbReference>
<dbReference type="InterPro" id="IPR045864">
    <property type="entry name" value="aa-tRNA-synth_II/BPL/LPL"/>
</dbReference>
<keyword evidence="6" id="KW-0238">DNA-binding</keyword>
<keyword evidence="6" id="KW-0804">Transcription</keyword>
<name>A0ABV1RI92_9ALTE</name>
<evidence type="ECO:0000256" key="1">
    <source>
        <dbReference type="ARBA" id="ARBA00022598"/>
    </source>
</evidence>
<dbReference type="SUPFAM" id="SSF50037">
    <property type="entry name" value="C-terminal domain of transcriptional repressors"/>
    <property type="match status" value="1"/>
</dbReference>
<reference evidence="8 9" key="1">
    <citation type="submission" date="2024-06" db="EMBL/GenBank/DDBJ databases">
        <authorList>
            <person name="Chen R.Y."/>
        </authorList>
    </citation>
    <scope>NUCLEOTIDE SEQUENCE [LARGE SCALE GENOMIC DNA]</scope>
    <source>
        <strain evidence="8 9">D2</strain>
    </source>
</reference>
<evidence type="ECO:0000256" key="5">
    <source>
        <dbReference type="ARBA" id="ARBA00047846"/>
    </source>
</evidence>
<feature type="binding site" evidence="6">
    <location>
        <begin position="86"/>
        <end position="88"/>
    </location>
    <ligand>
        <name>biotin</name>
        <dbReference type="ChEBI" id="CHEBI:57586"/>
    </ligand>
</feature>
<dbReference type="PANTHER" id="PTHR12835:SF5">
    <property type="entry name" value="BIOTIN--PROTEIN LIGASE"/>
    <property type="match status" value="1"/>
</dbReference>
<dbReference type="RefSeq" id="WP_350401958.1">
    <property type="nucleotide sequence ID" value="NZ_JBELOE010000211.1"/>
</dbReference>
<keyword evidence="2 6" id="KW-0547">Nucleotide-binding</keyword>
<evidence type="ECO:0000256" key="4">
    <source>
        <dbReference type="ARBA" id="ARBA00023267"/>
    </source>
</evidence>
<accession>A0ABV1RI92</accession>
<organism evidence="8 9">
    <name type="scientific">Catenovulum sediminis</name>
    <dbReference type="NCBI Taxonomy" id="1740262"/>
    <lineage>
        <taxon>Bacteria</taxon>
        <taxon>Pseudomonadati</taxon>
        <taxon>Pseudomonadota</taxon>
        <taxon>Gammaproteobacteria</taxon>
        <taxon>Alteromonadales</taxon>
        <taxon>Alteromonadaceae</taxon>
        <taxon>Catenovulum</taxon>
    </lineage>
</organism>
<evidence type="ECO:0000256" key="2">
    <source>
        <dbReference type="ARBA" id="ARBA00022741"/>
    </source>
</evidence>
<dbReference type="HAMAP" id="MF_00978">
    <property type="entry name" value="Bifunct_BirA"/>
    <property type="match status" value="1"/>
</dbReference>
<evidence type="ECO:0000256" key="6">
    <source>
        <dbReference type="HAMAP-Rule" id="MF_00978"/>
    </source>
</evidence>
<feature type="binding site" evidence="6">
    <location>
        <position position="110"/>
    </location>
    <ligand>
        <name>biotin</name>
        <dbReference type="ChEBI" id="CHEBI:57586"/>
    </ligand>
</feature>
<dbReference type="CDD" id="cd16442">
    <property type="entry name" value="BPL"/>
    <property type="match status" value="1"/>
</dbReference>
<evidence type="ECO:0000313" key="9">
    <source>
        <dbReference type="Proteomes" id="UP001467690"/>
    </source>
</evidence>
<feature type="domain" description="BPL/LPL catalytic" evidence="7">
    <location>
        <begin position="70"/>
        <end position="251"/>
    </location>
</feature>
<proteinExistence type="inferred from homology"/>
<protein>
    <recommendedName>
        <fullName evidence="6">Bifunctional ligase/repressor BirA</fullName>
    </recommendedName>
    <alternativeName>
        <fullName evidence="6">Biotin operon repressor</fullName>
    </alternativeName>
    <alternativeName>
        <fullName evidence="6">Biotin--[acetyl-CoA-carboxylase] ligase</fullName>
        <ecNumber evidence="6">6.3.4.15</ecNumber>
    </alternativeName>
    <alternativeName>
        <fullName evidence="6">Biotin--protein ligase</fullName>
    </alternativeName>
    <alternativeName>
        <fullName evidence="6">Biotin-[acetyl-CoA carboxylase] synthetase</fullName>
    </alternativeName>
</protein>
<dbReference type="GO" id="GO:0004077">
    <property type="term" value="F:biotin--[biotin carboxyl-carrier protein] ligase activity"/>
    <property type="evidence" value="ECO:0007669"/>
    <property type="project" value="UniProtKB-EC"/>
</dbReference>
<keyword evidence="9" id="KW-1185">Reference proteome</keyword>
<keyword evidence="6" id="KW-0805">Transcription regulation</keyword>
<keyword evidence="3 6" id="KW-0067">ATP-binding</keyword>
<gene>
    <name evidence="6 8" type="primary">birA</name>
    <name evidence="8" type="ORF">ABS311_11165</name>
</gene>
<dbReference type="NCBIfam" id="TIGR00121">
    <property type="entry name" value="birA_ligase"/>
    <property type="match status" value="1"/>
</dbReference>
<evidence type="ECO:0000313" key="8">
    <source>
        <dbReference type="EMBL" id="MER2492440.1"/>
    </source>
</evidence>
<dbReference type="InterPro" id="IPR003142">
    <property type="entry name" value="BPL_C"/>
</dbReference>
<keyword evidence="1 6" id="KW-0436">Ligase</keyword>
<dbReference type="InterPro" id="IPR013196">
    <property type="entry name" value="HTH_11"/>
</dbReference>
<sequence length="325" mass="36630">MKLEALLECLCDGHFHSGQDLATYFSTSRASISNWIHKLEAAGYQIHKLPGKGYSLPTYVKPLNFEYLQASLKDEFILLLNRHSASTNEEVKQYFKQQTEQAVLAATDKQTAGRGRRGRVWHSPFAQNLYFSLGLTVNLPLSALSGLSLVVGIAVADYLRQLNIYTELKWPNDIYLDGKKLGGILIELEGDFEPPCNLIVGVGLNVNMHSDESEIDQAWQSLASYRGELFSRDDLLISLSRQIKQYIEEFVQSGMSRFVQKWAQYDRYLDKQVTLMSGNNKKIGINRGIDQLGNLLLETQFGMQTISGGEISLRATEKADDHAQR</sequence>
<feature type="DNA-binding region" description="H-T-H motif" evidence="6">
    <location>
        <begin position="18"/>
        <end position="37"/>
    </location>
</feature>
<dbReference type="InterPro" id="IPR004143">
    <property type="entry name" value="BPL_LPL_catalytic"/>
</dbReference>
<dbReference type="InterPro" id="IPR004408">
    <property type="entry name" value="Biotin_CoA_COase_ligase"/>
</dbReference>
<comment type="similarity">
    <text evidence="6">Belongs to the biotin--protein ligase family.</text>
</comment>
<keyword evidence="6" id="KW-0678">Repressor</keyword>
<comment type="function">
    <text evidence="6">Acts both as a biotin--[acetyl-CoA-carboxylase] ligase and a biotin-operon repressor. In the presence of ATP, BirA activates biotin to form the BirA-biotinyl-5'-adenylate (BirA-bio-5'-AMP or holoBirA) complex. HoloBirA can either transfer the biotinyl moiety to the biotin carboxyl carrier protein (BCCP) subunit of acetyl-CoA carboxylase, or bind to the biotin operator site and inhibit transcription of the operon.</text>
</comment>
<feature type="binding site" evidence="6">
    <location>
        <position position="180"/>
    </location>
    <ligand>
        <name>biotin</name>
        <dbReference type="ChEBI" id="CHEBI:57586"/>
    </ligand>
</feature>
<dbReference type="Pfam" id="PF08279">
    <property type="entry name" value="HTH_11"/>
    <property type="match status" value="1"/>
</dbReference>
<dbReference type="PANTHER" id="PTHR12835">
    <property type="entry name" value="BIOTIN PROTEIN LIGASE"/>
    <property type="match status" value="1"/>
</dbReference>
<dbReference type="SUPFAM" id="SSF55681">
    <property type="entry name" value="Class II aaRS and biotin synthetases"/>
    <property type="match status" value="1"/>
</dbReference>
<dbReference type="InterPro" id="IPR036390">
    <property type="entry name" value="WH_DNA-bd_sf"/>
</dbReference>
<feature type="binding site" evidence="6">
    <location>
        <begin position="114"/>
        <end position="116"/>
    </location>
    <ligand>
        <name>biotin</name>
        <dbReference type="ChEBI" id="CHEBI:57586"/>
    </ligand>
</feature>
<comment type="catalytic activity">
    <reaction evidence="5 6">
        <text>biotin + L-lysyl-[protein] + ATP = N(6)-biotinyl-L-lysyl-[protein] + AMP + diphosphate + H(+)</text>
        <dbReference type="Rhea" id="RHEA:11756"/>
        <dbReference type="Rhea" id="RHEA-COMP:9752"/>
        <dbReference type="Rhea" id="RHEA-COMP:10505"/>
        <dbReference type="ChEBI" id="CHEBI:15378"/>
        <dbReference type="ChEBI" id="CHEBI:29969"/>
        <dbReference type="ChEBI" id="CHEBI:30616"/>
        <dbReference type="ChEBI" id="CHEBI:33019"/>
        <dbReference type="ChEBI" id="CHEBI:57586"/>
        <dbReference type="ChEBI" id="CHEBI:83144"/>
        <dbReference type="ChEBI" id="CHEBI:456215"/>
        <dbReference type="EC" id="6.3.4.15"/>
    </reaction>
</comment>
<dbReference type="Proteomes" id="UP001467690">
    <property type="component" value="Unassembled WGS sequence"/>
</dbReference>
<dbReference type="InterPro" id="IPR008988">
    <property type="entry name" value="Transcriptional_repressor_C"/>
</dbReference>
<keyword evidence="4 6" id="KW-0092">Biotin</keyword>
<dbReference type="Gene3D" id="1.10.10.10">
    <property type="entry name" value="Winged helix-like DNA-binding domain superfamily/Winged helix DNA-binding domain"/>
    <property type="match status" value="1"/>
</dbReference>